<reference evidence="1 3" key="3">
    <citation type="submission" date="2017-08" db="EMBL/GenBank/DDBJ databases">
        <title>WGS of novel Burkholderia cepaca complex species.</title>
        <authorList>
            <person name="Lipuma J."/>
            <person name="Spilker T."/>
        </authorList>
    </citation>
    <scope>NUCLEOTIDE SEQUENCE [LARGE SCALE GENOMIC DNA]</scope>
    <source>
        <strain evidence="1 3">AU17325</strain>
    </source>
</reference>
<accession>A0A228HLH4</accession>
<evidence type="ECO:0000313" key="3">
    <source>
        <dbReference type="Proteomes" id="UP000214600"/>
    </source>
</evidence>
<proteinExistence type="predicted"/>
<protein>
    <submittedName>
        <fullName evidence="1">Uncharacterized protein</fullName>
    </submittedName>
</protein>
<dbReference type="Proteomes" id="UP000494261">
    <property type="component" value="Unassembled WGS sequence"/>
</dbReference>
<organism evidence="1 3">
    <name type="scientific">Burkholderia aenigmatica</name>
    <dbReference type="NCBI Taxonomy" id="2015348"/>
    <lineage>
        <taxon>Bacteria</taxon>
        <taxon>Pseudomonadati</taxon>
        <taxon>Pseudomonadota</taxon>
        <taxon>Betaproteobacteria</taxon>
        <taxon>Burkholderiales</taxon>
        <taxon>Burkholderiaceae</taxon>
        <taxon>Burkholderia</taxon>
        <taxon>Burkholderia cepacia complex</taxon>
    </lineage>
</organism>
<dbReference type="RefSeq" id="WP_089454788.1">
    <property type="nucleotide sequence ID" value="NZ_CABVQC010000021.1"/>
</dbReference>
<reference evidence="3" key="1">
    <citation type="submission" date="2017-06" db="EMBL/GenBank/DDBJ databases">
        <authorList>
            <person name="LiPuma J."/>
            <person name="Spilker T."/>
        </authorList>
    </citation>
    <scope>NUCLEOTIDE SEQUENCE [LARGE SCALE GENOMIC DNA]</scope>
    <source>
        <strain evidence="3">AU17325</strain>
    </source>
</reference>
<dbReference type="EMBL" id="NKFA01000049">
    <property type="protein sequence ID" value="OXI30981.1"/>
    <property type="molecule type" value="Genomic_DNA"/>
</dbReference>
<dbReference type="Proteomes" id="UP000214600">
    <property type="component" value="Unassembled WGS sequence"/>
</dbReference>
<gene>
    <name evidence="2" type="ORF">BLA13014_03360</name>
    <name evidence="1" type="ORF">CFB84_43090</name>
</gene>
<dbReference type="AlphaFoldDB" id="A0A228HLH4"/>
<evidence type="ECO:0000313" key="1">
    <source>
        <dbReference type="EMBL" id="OXI30981.1"/>
    </source>
</evidence>
<evidence type="ECO:0000313" key="4">
    <source>
        <dbReference type="Proteomes" id="UP000494261"/>
    </source>
</evidence>
<name>A0A228HLH4_9BURK</name>
<dbReference type="EMBL" id="CABVQC010000021">
    <property type="protein sequence ID" value="VWB73737.1"/>
    <property type="molecule type" value="Genomic_DNA"/>
</dbReference>
<dbReference type="GeneID" id="99665002"/>
<evidence type="ECO:0000313" key="2">
    <source>
        <dbReference type="EMBL" id="VWB73737.1"/>
    </source>
</evidence>
<dbReference type="OrthoDB" id="9033863at2"/>
<sequence>MTRNERNKELHLERRNLAAALTWPESTPFLLNPDPAQRKRLKAVGWMIALLVFGVLSPFKGPIDSWSKSYENRQIRPAMETAMQAGNRAAGTWLALHFRKDYPGLLQQEVDAGEPTAMFLVGRLMSGSDHPERVIKIDPSMSASQVKAKGFELMRRAAAAGNQDALKYLIQNGGL</sequence>
<reference evidence="1" key="2">
    <citation type="submission" date="2017-06" db="EMBL/GenBank/DDBJ databases">
        <authorList>
            <person name="Kim H.J."/>
            <person name="Triplett B.A."/>
        </authorList>
    </citation>
    <scope>NUCLEOTIDE SEQUENCE [LARGE SCALE GENOMIC DNA]</scope>
    <source>
        <strain evidence="1">AU17325</strain>
    </source>
</reference>
<reference evidence="2 4" key="4">
    <citation type="submission" date="2019-09" db="EMBL/GenBank/DDBJ databases">
        <authorList>
            <person name="Depoorter E."/>
        </authorList>
    </citation>
    <scope>NUCLEOTIDE SEQUENCE [LARGE SCALE GENOMIC DNA]</scope>
    <source>
        <strain evidence="2">LMG 13014</strain>
    </source>
</reference>
<accession>A0A6P2LT16</accession>